<evidence type="ECO:0000256" key="4">
    <source>
        <dbReference type="ARBA" id="ARBA00022630"/>
    </source>
</evidence>
<dbReference type="Proteomes" id="UP000000442">
    <property type="component" value="Chromosome"/>
</dbReference>
<feature type="domain" description="Methylene-tetrahydrofolate reductase C-terminal-like" evidence="10">
    <location>
        <begin position="397"/>
        <end position="478"/>
    </location>
</feature>
<dbReference type="eggNOG" id="COG0685">
    <property type="taxonomic scope" value="Bacteria"/>
</dbReference>
<evidence type="ECO:0000256" key="8">
    <source>
        <dbReference type="ARBA" id="ARBA00048628"/>
    </source>
</evidence>
<evidence type="ECO:0000256" key="7">
    <source>
        <dbReference type="ARBA" id="ARBA00034478"/>
    </source>
</evidence>
<evidence type="ECO:0000313" key="12">
    <source>
        <dbReference type="Proteomes" id="UP000000442"/>
    </source>
</evidence>
<accession>C0QE80</accession>
<dbReference type="InterPro" id="IPR003171">
    <property type="entry name" value="Mehydrof_redctse-like"/>
</dbReference>
<sequence length="505" mass="56603">MLRIFSEELMNPDNFVITIELVPGRESFGRNTDTLIGIAKDAFSDGRVSAVSITDNPGGNPSLSPDVLGYEIFRHGLDVIVHFTCRDMNRVGMESRALQLARMGMKNILCLTGDYSGKGFGGRGAPVFDLDSVLLTRMVKGLSNRMMTSGDPDPFFSGCGVSPFKTLKSECLAQYKKLDMKIDAGASFAITQLGYDINKFNELIRYHNEKNAHIPVMASVFLLSPKAARAMNKHRVPGAHVSDALYEKVTQEWKIPKEGLNAAIERSARLGAILKGIGFRGIHIGGVHRSFTTVARILDRMEKIGDDWPAHMNEFSGKEKNAYYVYDKIVEDKNIPAFKPGLKERVINHWPYGMLCFAHNLFFNKTAGLAPVYRKLAAFLESHDKEWVLKHCLEDPIKIPLLSCQSCGDCGIQHTAFLCPESGCPKHTRNGPCGGSRNGACEVYPDKECIWVRAYKRLDYAGKLSTFLEDKVPPRNWELNKTSSWINFHLNRDHQKEKKQIKQQP</sequence>
<dbReference type="KEGG" id="dat:HRM2_00740"/>
<proteinExistence type="inferred from homology"/>
<keyword evidence="12" id="KW-1185">Reference proteome</keyword>
<dbReference type="InterPro" id="IPR022026">
    <property type="entry name" value="DUF5981"/>
</dbReference>
<reference evidence="11 12" key="1">
    <citation type="journal article" date="2009" name="Environ. Microbiol.">
        <title>Genome sequence of Desulfobacterium autotrophicum HRM2, a marine sulfate reducer oxidizing organic carbon completely to carbon dioxide.</title>
        <authorList>
            <person name="Strittmatter A.W."/>
            <person name="Liesegang H."/>
            <person name="Rabus R."/>
            <person name="Decker I."/>
            <person name="Amann J."/>
            <person name="Andres S."/>
            <person name="Henne A."/>
            <person name="Fricke W.F."/>
            <person name="Martinez-Arias R."/>
            <person name="Bartels D."/>
            <person name="Goesmann A."/>
            <person name="Krause L."/>
            <person name="Puehler A."/>
            <person name="Klenk H.P."/>
            <person name="Richter M."/>
            <person name="Schuler M."/>
            <person name="Gloeckner F.O."/>
            <person name="Meyerdierks A."/>
            <person name="Gottschalk G."/>
            <person name="Amann R."/>
        </authorList>
    </citation>
    <scope>NUCLEOTIDE SEQUENCE [LARGE SCALE GENOMIC DNA]</scope>
    <source>
        <strain evidence="12">ATCC 43914 / DSM 3382 / HRM2</strain>
    </source>
</reference>
<dbReference type="SUPFAM" id="SSF51730">
    <property type="entry name" value="FAD-linked oxidoreductase"/>
    <property type="match status" value="1"/>
</dbReference>
<dbReference type="GO" id="GO:0005829">
    <property type="term" value="C:cytosol"/>
    <property type="evidence" value="ECO:0007669"/>
    <property type="project" value="TreeGrafter"/>
</dbReference>
<dbReference type="EMBL" id="CP001087">
    <property type="protein sequence ID" value="ACN13197.1"/>
    <property type="molecule type" value="Genomic_DNA"/>
</dbReference>
<evidence type="ECO:0000259" key="10">
    <source>
        <dbReference type="Pfam" id="PF12225"/>
    </source>
</evidence>
<dbReference type="GO" id="GO:0071949">
    <property type="term" value="F:FAD binding"/>
    <property type="evidence" value="ECO:0007669"/>
    <property type="project" value="TreeGrafter"/>
</dbReference>
<dbReference type="UniPathway" id="UPA00193"/>
<evidence type="ECO:0000256" key="6">
    <source>
        <dbReference type="ARBA" id="ARBA00023002"/>
    </source>
</evidence>
<evidence type="ECO:0000256" key="9">
    <source>
        <dbReference type="RuleBase" id="RU003862"/>
    </source>
</evidence>
<dbReference type="Pfam" id="PF12225">
    <property type="entry name" value="DUF5981"/>
    <property type="match status" value="1"/>
</dbReference>
<dbReference type="GO" id="GO:0035999">
    <property type="term" value="P:tetrahydrofolate interconversion"/>
    <property type="evidence" value="ECO:0007669"/>
    <property type="project" value="UniProtKB-UniPathway"/>
</dbReference>
<dbReference type="HOGENOM" id="CLU_536107_0_0_7"/>
<comment type="pathway">
    <text evidence="7">Amino-acid biosynthesis; L-methionine biosynthesis via de novo pathway.</text>
</comment>
<keyword evidence="5 9" id="KW-0274">FAD</keyword>
<dbReference type="PANTHER" id="PTHR45754:SF3">
    <property type="entry name" value="METHYLENETETRAHYDROFOLATE REDUCTASE (NADPH)"/>
    <property type="match status" value="1"/>
</dbReference>
<dbReference type="Gene3D" id="3.20.20.220">
    <property type="match status" value="1"/>
</dbReference>
<comment type="cofactor">
    <cofactor evidence="1 9">
        <name>FAD</name>
        <dbReference type="ChEBI" id="CHEBI:57692"/>
    </cofactor>
</comment>
<dbReference type="PANTHER" id="PTHR45754">
    <property type="entry name" value="METHYLENETETRAHYDROFOLATE REDUCTASE"/>
    <property type="match status" value="1"/>
</dbReference>
<gene>
    <name evidence="11" type="ordered locus">HRM2_00740</name>
</gene>
<dbReference type="OrthoDB" id="5428919at2"/>
<dbReference type="InterPro" id="IPR029041">
    <property type="entry name" value="FAD-linked_oxidoreductase-like"/>
</dbReference>
<evidence type="ECO:0000256" key="3">
    <source>
        <dbReference type="ARBA" id="ARBA00006743"/>
    </source>
</evidence>
<dbReference type="GO" id="GO:0009086">
    <property type="term" value="P:methionine biosynthetic process"/>
    <property type="evidence" value="ECO:0007669"/>
    <property type="project" value="TreeGrafter"/>
</dbReference>
<evidence type="ECO:0000313" key="11">
    <source>
        <dbReference type="EMBL" id="ACN13197.1"/>
    </source>
</evidence>
<dbReference type="AlphaFoldDB" id="C0QE80"/>
<evidence type="ECO:0000256" key="1">
    <source>
        <dbReference type="ARBA" id="ARBA00001974"/>
    </source>
</evidence>
<dbReference type="GO" id="GO:0106312">
    <property type="term" value="F:methylenetetrahydrofolate reductase (NADH) activity"/>
    <property type="evidence" value="ECO:0007669"/>
    <property type="project" value="UniProtKB-EC"/>
</dbReference>
<dbReference type="RefSeq" id="WP_012662448.1">
    <property type="nucleotide sequence ID" value="NC_012108.1"/>
</dbReference>
<dbReference type="STRING" id="177437.HRM2_00740"/>
<comment type="similarity">
    <text evidence="3 9">Belongs to the methylenetetrahydrofolate reductase family.</text>
</comment>
<name>C0QE80_DESAH</name>
<evidence type="ECO:0000256" key="5">
    <source>
        <dbReference type="ARBA" id="ARBA00022827"/>
    </source>
</evidence>
<comment type="pathway">
    <text evidence="2 9">One-carbon metabolism; tetrahydrofolate interconversion.</text>
</comment>
<keyword evidence="4 9" id="KW-0285">Flavoprotein</keyword>
<protein>
    <recommendedName>
        <fullName evidence="9">Methylenetetrahydrofolate reductase</fullName>
    </recommendedName>
</protein>
<organism evidence="11 12">
    <name type="scientific">Desulforapulum autotrophicum (strain ATCC 43914 / DSM 3382 / VKM B-1955 / HRM2)</name>
    <name type="common">Desulfobacterium autotrophicum</name>
    <dbReference type="NCBI Taxonomy" id="177437"/>
    <lineage>
        <taxon>Bacteria</taxon>
        <taxon>Pseudomonadati</taxon>
        <taxon>Thermodesulfobacteriota</taxon>
        <taxon>Desulfobacteria</taxon>
        <taxon>Desulfobacterales</taxon>
        <taxon>Desulfobacteraceae</taxon>
        <taxon>Desulforapulum</taxon>
    </lineage>
</organism>
<keyword evidence="6 9" id="KW-0560">Oxidoreductase</keyword>
<comment type="catalytic activity">
    <reaction evidence="8">
        <text>(6S)-5-methyl-5,6,7,8-tetrahydrofolate + NAD(+) = (6R)-5,10-methylene-5,6,7,8-tetrahydrofolate + NADH + H(+)</text>
        <dbReference type="Rhea" id="RHEA:19821"/>
        <dbReference type="ChEBI" id="CHEBI:15378"/>
        <dbReference type="ChEBI" id="CHEBI:15636"/>
        <dbReference type="ChEBI" id="CHEBI:18608"/>
        <dbReference type="ChEBI" id="CHEBI:57540"/>
        <dbReference type="ChEBI" id="CHEBI:57945"/>
        <dbReference type="EC" id="1.5.1.54"/>
    </reaction>
    <physiologicalReaction direction="right-to-left" evidence="8">
        <dbReference type="Rhea" id="RHEA:19823"/>
    </physiologicalReaction>
</comment>
<evidence type="ECO:0000256" key="2">
    <source>
        <dbReference type="ARBA" id="ARBA00004777"/>
    </source>
</evidence>
<dbReference type="Pfam" id="PF02219">
    <property type="entry name" value="MTHFR"/>
    <property type="match status" value="1"/>
</dbReference>